<protein>
    <submittedName>
        <fullName evidence="1">Uncharacterized protein</fullName>
    </submittedName>
</protein>
<gene>
    <name evidence="1" type="primary">Acey_s0269.g829</name>
    <name evidence="1" type="ORF">Y032_0269g829</name>
</gene>
<evidence type="ECO:0000313" key="1">
    <source>
        <dbReference type="EMBL" id="EYB87046.1"/>
    </source>
</evidence>
<dbReference type="Proteomes" id="UP000024635">
    <property type="component" value="Unassembled WGS sequence"/>
</dbReference>
<keyword evidence="2" id="KW-1185">Reference proteome</keyword>
<dbReference type="EMBL" id="JARK01001605">
    <property type="protein sequence ID" value="EYB87046.1"/>
    <property type="molecule type" value="Genomic_DNA"/>
</dbReference>
<evidence type="ECO:0000313" key="2">
    <source>
        <dbReference type="Proteomes" id="UP000024635"/>
    </source>
</evidence>
<proteinExistence type="predicted"/>
<sequence length="71" mass="7813">MLVCVIFMNPDSVRKCLHPQATMHNTSRMVYSSRMTHSASNLSCVDAPLGMVFTAVGIARAALHSSFYHLT</sequence>
<dbReference type="AlphaFoldDB" id="A0A016S9J7"/>
<accession>A0A016S9J7</accession>
<name>A0A016S9J7_9BILA</name>
<organism evidence="1 2">
    <name type="scientific">Ancylostoma ceylanicum</name>
    <dbReference type="NCBI Taxonomy" id="53326"/>
    <lineage>
        <taxon>Eukaryota</taxon>
        <taxon>Metazoa</taxon>
        <taxon>Ecdysozoa</taxon>
        <taxon>Nematoda</taxon>
        <taxon>Chromadorea</taxon>
        <taxon>Rhabditida</taxon>
        <taxon>Rhabditina</taxon>
        <taxon>Rhabditomorpha</taxon>
        <taxon>Strongyloidea</taxon>
        <taxon>Ancylostomatidae</taxon>
        <taxon>Ancylostomatinae</taxon>
        <taxon>Ancylostoma</taxon>
    </lineage>
</organism>
<reference evidence="2" key="1">
    <citation type="journal article" date="2015" name="Nat. Genet.">
        <title>The genome and transcriptome of the zoonotic hookworm Ancylostoma ceylanicum identify infection-specific gene families.</title>
        <authorList>
            <person name="Schwarz E.M."/>
            <person name="Hu Y."/>
            <person name="Antoshechkin I."/>
            <person name="Miller M.M."/>
            <person name="Sternberg P.W."/>
            <person name="Aroian R.V."/>
        </authorList>
    </citation>
    <scope>NUCLEOTIDE SEQUENCE</scope>
    <source>
        <strain evidence="2">HY135</strain>
    </source>
</reference>
<comment type="caution">
    <text evidence="1">The sequence shown here is derived from an EMBL/GenBank/DDBJ whole genome shotgun (WGS) entry which is preliminary data.</text>
</comment>